<name>A0A9P1ECT0_CUSEU</name>
<dbReference type="Proteomes" id="UP001152484">
    <property type="component" value="Unassembled WGS sequence"/>
</dbReference>
<dbReference type="Gene3D" id="3.30.420.10">
    <property type="entry name" value="Ribonuclease H-like superfamily/Ribonuclease H"/>
    <property type="match status" value="1"/>
</dbReference>
<comment type="caution">
    <text evidence="1">The sequence shown here is derived from an EMBL/GenBank/DDBJ whole genome shotgun (WGS) entry which is preliminary data.</text>
</comment>
<evidence type="ECO:0000313" key="1">
    <source>
        <dbReference type="EMBL" id="CAH9096127.1"/>
    </source>
</evidence>
<dbReference type="EMBL" id="CAMAPE010000035">
    <property type="protein sequence ID" value="CAH9096127.1"/>
    <property type="molecule type" value="Genomic_DNA"/>
</dbReference>
<dbReference type="AlphaFoldDB" id="A0A9P1ECT0"/>
<protein>
    <submittedName>
        <fullName evidence="1">Uncharacterized protein</fullName>
    </submittedName>
</protein>
<proteinExistence type="predicted"/>
<gene>
    <name evidence="1" type="ORF">CEURO_LOCUS13270</name>
</gene>
<organism evidence="1 2">
    <name type="scientific">Cuscuta europaea</name>
    <name type="common">European dodder</name>
    <dbReference type="NCBI Taxonomy" id="41803"/>
    <lineage>
        <taxon>Eukaryota</taxon>
        <taxon>Viridiplantae</taxon>
        <taxon>Streptophyta</taxon>
        <taxon>Embryophyta</taxon>
        <taxon>Tracheophyta</taxon>
        <taxon>Spermatophyta</taxon>
        <taxon>Magnoliopsida</taxon>
        <taxon>eudicotyledons</taxon>
        <taxon>Gunneridae</taxon>
        <taxon>Pentapetalae</taxon>
        <taxon>asterids</taxon>
        <taxon>lamiids</taxon>
        <taxon>Solanales</taxon>
        <taxon>Convolvulaceae</taxon>
        <taxon>Cuscuteae</taxon>
        <taxon>Cuscuta</taxon>
        <taxon>Cuscuta subgen. Cuscuta</taxon>
    </lineage>
</organism>
<reference evidence="1" key="1">
    <citation type="submission" date="2022-07" db="EMBL/GenBank/DDBJ databases">
        <authorList>
            <person name="Macas J."/>
            <person name="Novak P."/>
            <person name="Neumann P."/>
        </authorList>
    </citation>
    <scope>NUCLEOTIDE SEQUENCE</scope>
</reference>
<dbReference type="InterPro" id="IPR012337">
    <property type="entry name" value="RNaseH-like_sf"/>
</dbReference>
<dbReference type="GO" id="GO:0003676">
    <property type="term" value="F:nucleic acid binding"/>
    <property type="evidence" value="ECO:0007669"/>
    <property type="project" value="InterPro"/>
</dbReference>
<accession>A0A9P1ECT0</accession>
<dbReference type="OrthoDB" id="1712074at2759"/>
<dbReference type="InterPro" id="IPR036397">
    <property type="entry name" value="RNaseH_sf"/>
</dbReference>
<evidence type="ECO:0000313" key="2">
    <source>
        <dbReference type="Proteomes" id="UP001152484"/>
    </source>
</evidence>
<keyword evidence="2" id="KW-1185">Reference proteome</keyword>
<dbReference type="SUPFAM" id="SSF53098">
    <property type="entry name" value="Ribonuclease H-like"/>
    <property type="match status" value="1"/>
</dbReference>
<sequence length="92" mass="9895">MNVDASYLPGKAGDGAIVGNQEGVLILAMSFPILATSSLEAEVMAVVEATRWAISARIETNLIKNACLIICRLKCSRIFHDVLCIILPSLYS</sequence>